<dbReference type="CTD" id="6758758"/>
<evidence type="ECO:0000259" key="1">
    <source>
        <dbReference type="PROSITE" id="PS51186"/>
    </source>
</evidence>
<dbReference type="Pfam" id="PF18014">
    <property type="entry name" value="Acetyltransf_18"/>
    <property type="match status" value="1"/>
</dbReference>
<dbReference type="PhylomeDB" id="B3SBH2"/>
<reference evidence="2 3" key="1">
    <citation type="journal article" date="2008" name="Nature">
        <title>The Trichoplax genome and the nature of placozoans.</title>
        <authorList>
            <person name="Srivastava M."/>
            <person name="Begovic E."/>
            <person name="Chapman J."/>
            <person name="Putnam N.H."/>
            <person name="Hellsten U."/>
            <person name="Kawashima T."/>
            <person name="Kuo A."/>
            <person name="Mitros T."/>
            <person name="Salamov A."/>
            <person name="Carpenter M.L."/>
            <person name="Signorovitch A.Y."/>
            <person name="Moreno M.A."/>
            <person name="Kamm K."/>
            <person name="Grimwood J."/>
            <person name="Schmutz J."/>
            <person name="Shapiro H."/>
            <person name="Grigoriev I.V."/>
            <person name="Buss L.W."/>
            <person name="Schierwater B."/>
            <person name="Dellaporta S.L."/>
            <person name="Rokhsar D.S."/>
        </authorList>
    </citation>
    <scope>NUCLEOTIDE SEQUENCE [LARGE SCALE GENOMIC DNA]</scope>
    <source>
        <strain evidence="2 3">Grell-BS-1999</strain>
    </source>
</reference>
<evidence type="ECO:0000313" key="3">
    <source>
        <dbReference type="Proteomes" id="UP000009022"/>
    </source>
</evidence>
<dbReference type="SUPFAM" id="SSF55729">
    <property type="entry name" value="Acyl-CoA N-acyltransferases (Nat)"/>
    <property type="match status" value="1"/>
</dbReference>
<dbReference type="GeneID" id="6758758"/>
<proteinExistence type="predicted"/>
<dbReference type="OMA" id="YENSIFW"/>
<dbReference type="InterPro" id="IPR000182">
    <property type="entry name" value="GNAT_dom"/>
</dbReference>
<dbReference type="OrthoDB" id="5771378at2759"/>
<organism evidence="2 3">
    <name type="scientific">Trichoplax adhaerens</name>
    <name type="common">Trichoplax reptans</name>
    <dbReference type="NCBI Taxonomy" id="10228"/>
    <lineage>
        <taxon>Eukaryota</taxon>
        <taxon>Metazoa</taxon>
        <taxon>Placozoa</taxon>
        <taxon>Uniplacotomia</taxon>
        <taxon>Trichoplacea</taxon>
        <taxon>Trichoplacidae</taxon>
        <taxon>Trichoplax</taxon>
    </lineage>
</organism>
<dbReference type="EMBL" id="DS985264">
    <property type="protein sequence ID" value="EDV19955.1"/>
    <property type="molecule type" value="Genomic_DNA"/>
</dbReference>
<dbReference type="GO" id="GO:0016747">
    <property type="term" value="F:acyltransferase activity, transferring groups other than amino-acyl groups"/>
    <property type="evidence" value="ECO:0007669"/>
    <property type="project" value="InterPro"/>
</dbReference>
<dbReference type="CDD" id="cd04301">
    <property type="entry name" value="NAT_SF"/>
    <property type="match status" value="1"/>
</dbReference>
<dbReference type="Pfam" id="PF13508">
    <property type="entry name" value="Acetyltransf_7"/>
    <property type="match status" value="1"/>
</dbReference>
<keyword evidence="3" id="KW-1185">Reference proteome</keyword>
<dbReference type="HOGENOM" id="CLU_054109_0_0_1"/>
<feature type="domain" description="N-acetyltransferase" evidence="1">
    <location>
        <begin position="8"/>
        <end position="151"/>
    </location>
</feature>
<dbReference type="KEGG" id="tad:TRIADDRAFT_61616"/>
<dbReference type="RefSeq" id="XP_002117545.1">
    <property type="nucleotide sequence ID" value="XM_002117509.1"/>
</dbReference>
<name>B3SBH2_TRIAD</name>
<dbReference type="eggNOG" id="ENOG502SG9U">
    <property type="taxonomic scope" value="Eukaryota"/>
</dbReference>
<sequence>MNVARKEFKIVTASFADMEWIMKMRAIRGRNPGQNDAITYQLADPTGFYVGLLNGETIGCVSGMKYENSIFWGNQMVLKEHRGKGYGKKLFQHVYNYVKDFKTSGYDTLTCDADIYAHLGFKAFHHTTRYVGIVDKLQTHCRNIVDAKKVPFEKLLEYDARHSPDRRKYFLAACLNVGTDRAFVYLDSNRDIQGFGAIRKAVDGYKIAPLYAQSMDIAERLIYGLTATFENCKVMIDIPTPNESAMKLIEKLQLQATLNTVRMYLNRPFTYDVNSVYAVSSLEIG</sequence>
<dbReference type="Gene3D" id="3.40.630.30">
    <property type="match status" value="1"/>
</dbReference>
<dbReference type="Proteomes" id="UP000009022">
    <property type="component" value="Unassembled WGS sequence"/>
</dbReference>
<dbReference type="InterPro" id="IPR052729">
    <property type="entry name" value="Acyl/Acetyltrans_Enzymes"/>
</dbReference>
<gene>
    <name evidence="2" type="ORF">TRIADDRAFT_61616</name>
</gene>
<dbReference type="InterPro" id="IPR041496">
    <property type="entry name" value="YitH/HolE_GNAT"/>
</dbReference>
<protein>
    <recommendedName>
        <fullName evidence="1">N-acetyltransferase domain-containing protein</fullName>
    </recommendedName>
</protein>
<dbReference type="PROSITE" id="PS51186">
    <property type="entry name" value="GNAT"/>
    <property type="match status" value="1"/>
</dbReference>
<dbReference type="PANTHER" id="PTHR47237">
    <property type="entry name" value="SLL0310 PROTEIN"/>
    <property type="match status" value="1"/>
</dbReference>
<accession>B3SBH2</accession>
<dbReference type="Gene3D" id="3.40.630.90">
    <property type="match status" value="1"/>
</dbReference>
<dbReference type="InParanoid" id="B3SBH2"/>
<dbReference type="PANTHER" id="PTHR47237:SF1">
    <property type="entry name" value="SLL0310 PROTEIN"/>
    <property type="match status" value="1"/>
</dbReference>
<dbReference type="InterPro" id="IPR016181">
    <property type="entry name" value="Acyl_CoA_acyltransferase"/>
</dbReference>
<dbReference type="AlphaFoldDB" id="B3SBH2"/>
<evidence type="ECO:0000313" key="2">
    <source>
        <dbReference type="EMBL" id="EDV19955.1"/>
    </source>
</evidence>